<evidence type="ECO:0000313" key="2">
    <source>
        <dbReference type="Proteomes" id="UP000799424"/>
    </source>
</evidence>
<evidence type="ECO:0000313" key="1">
    <source>
        <dbReference type="EMBL" id="KAF2826050.1"/>
    </source>
</evidence>
<accession>A0A6A6ZYB2</accession>
<dbReference type="PANTHER" id="PTHR31591">
    <property type="entry name" value="UPF0613 PROTEIN PB24D3.06C"/>
    <property type="match status" value="1"/>
</dbReference>
<dbReference type="EMBL" id="MU006227">
    <property type="protein sequence ID" value="KAF2826050.1"/>
    <property type="molecule type" value="Genomic_DNA"/>
</dbReference>
<dbReference type="InterPro" id="IPR013744">
    <property type="entry name" value="SidJ"/>
</dbReference>
<organism evidence="1 2">
    <name type="scientific">Ophiobolus disseminans</name>
    <dbReference type="NCBI Taxonomy" id="1469910"/>
    <lineage>
        <taxon>Eukaryota</taxon>
        <taxon>Fungi</taxon>
        <taxon>Dikarya</taxon>
        <taxon>Ascomycota</taxon>
        <taxon>Pezizomycotina</taxon>
        <taxon>Dothideomycetes</taxon>
        <taxon>Pleosporomycetidae</taxon>
        <taxon>Pleosporales</taxon>
        <taxon>Pleosporineae</taxon>
        <taxon>Phaeosphaeriaceae</taxon>
        <taxon>Ophiobolus</taxon>
    </lineage>
</organism>
<keyword evidence="2" id="KW-1185">Reference proteome</keyword>
<dbReference type="Proteomes" id="UP000799424">
    <property type="component" value="Unassembled WGS sequence"/>
</dbReference>
<dbReference type="Pfam" id="PF08538">
    <property type="entry name" value="DUF1749"/>
    <property type="match status" value="1"/>
</dbReference>
<reference evidence="1" key="1">
    <citation type="journal article" date="2020" name="Stud. Mycol.">
        <title>101 Dothideomycetes genomes: a test case for predicting lifestyles and emergence of pathogens.</title>
        <authorList>
            <person name="Haridas S."/>
            <person name="Albert R."/>
            <person name="Binder M."/>
            <person name="Bloem J."/>
            <person name="Labutti K."/>
            <person name="Salamov A."/>
            <person name="Andreopoulos B."/>
            <person name="Baker S."/>
            <person name="Barry K."/>
            <person name="Bills G."/>
            <person name="Bluhm B."/>
            <person name="Cannon C."/>
            <person name="Castanera R."/>
            <person name="Culley D."/>
            <person name="Daum C."/>
            <person name="Ezra D."/>
            <person name="Gonzalez J."/>
            <person name="Henrissat B."/>
            <person name="Kuo A."/>
            <person name="Liang C."/>
            <person name="Lipzen A."/>
            <person name="Lutzoni F."/>
            <person name="Magnuson J."/>
            <person name="Mondo S."/>
            <person name="Nolan M."/>
            <person name="Ohm R."/>
            <person name="Pangilinan J."/>
            <person name="Park H.-J."/>
            <person name="Ramirez L."/>
            <person name="Alfaro M."/>
            <person name="Sun H."/>
            <person name="Tritt A."/>
            <person name="Yoshinaga Y."/>
            <person name="Zwiers L.-H."/>
            <person name="Turgeon B."/>
            <person name="Goodwin S."/>
            <person name="Spatafora J."/>
            <person name="Crous P."/>
            <person name="Grigoriev I."/>
        </authorList>
    </citation>
    <scope>NUCLEOTIDE SEQUENCE</scope>
    <source>
        <strain evidence="1">CBS 113818</strain>
    </source>
</reference>
<name>A0A6A6ZYB2_9PLEO</name>
<protein>
    <submittedName>
        <fullName evidence="1">DUF1749-domain-containing protein</fullName>
    </submittedName>
</protein>
<dbReference type="InterPro" id="IPR029058">
    <property type="entry name" value="AB_hydrolase_fold"/>
</dbReference>
<dbReference type="PANTHER" id="PTHR31591:SF7">
    <property type="entry name" value="DUF1749-DOMAIN-CONTAINING PROTEIN"/>
    <property type="match status" value="1"/>
</dbReference>
<dbReference type="AlphaFoldDB" id="A0A6A6ZYB2"/>
<dbReference type="SUPFAM" id="SSF53474">
    <property type="entry name" value="alpha/beta-Hydrolases"/>
    <property type="match status" value="1"/>
</dbReference>
<proteinExistence type="predicted"/>
<dbReference type="OrthoDB" id="10034502at2759"/>
<sequence length="289" mass="31392">MASKPFAVTVHPFPSATPSSCAYERGAPSSRHALVFIGGLTSGPHTTPQLEPLIQALEIDTGLSYSFWDFRMRSSYTGFGYSSLANDVEDVAALVKYLRGVGRERVVVLGSSTGCQAILTYINFVLTLPSITAYILQAPTSDRETASLLMPPDVYAETLRHAEDMIAREEQDGIMPQSLIPPIFHSPISAYRWHSLIAKGGDDDFFSSDLDGEALARTFGKVDKPMLIMPSEKDEMVPSDVDKQKLLKRWVAAAPEGLVSGLSGLNPGADHVLTGGRRRSGLLRELCGF</sequence>
<gene>
    <name evidence="1" type="ORF">CC86DRAFT_407283</name>
</gene>
<dbReference type="Gene3D" id="3.40.50.1820">
    <property type="entry name" value="alpha/beta hydrolase"/>
    <property type="match status" value="1"/>
</dbReference>